<proteinExistence type="predicted"/>
<name>A0A5B7KBS5_PORTR</name>
<accession>A0A5B7KBS5</accession>
<reference evidence="2 3" key="1">
    <citation type="submission" date="2019-05" db="EMBL/GenBank/DDBJ databases">
        <title>Another draft genome of Portunus trituberculatus and its Hox gene families provides insights of decapod evolution.</title>
        <authorList>
            <person name="Jeong J.-H."/>
            <person name="Song I."/>
            <person name="Kim S."/>
            <person name="Choi T."/>
            <person name="Kim D."/>
            <person name="Ryu S."/>
            <person name="Kim W."/>
        </authorList>
    </citation>
    <scope>NUCLEOTIDE SEQUENCE [LARGE SCALE GENOMIC DNA]</scope>
    <source>
        <tissue evidence="2">Muscle</tissue>
    </source>
</reference>
<organism evidence="2 3">
    <name type="scientific">Portunus trituberculatus</name>
    <name type="common">Swimming crab</name>
    <name type="synonym">Neptunus trituberculatus</name>
    <dbReference type="NCBI Taxonomy" id="210409"/>
    <lineage>
        <taxon>Eukaryota</taxon>
        <taxon>Metazoa</taxon>
        <taxon>Ecdysozoa</taxon>
        <taxon>Arthropoda</taxon>
        <taxon>Crustacea</taxon>
        <taxon>Multicrustacea</taxon>
        <taxon>Malacostraca</taxon>
        <taxon>Eumalacostraca</taxon>
        <taxon>Eucarida</taxon>
        <taxon>Decapoda</taxon>
        <taxon>Pleocyemata</taxon>
        <taxon>Brachyura</taxon>
        <taxon>Eubrachyura</taxon>
        <taxon>Portunoidea</taxon>
        <taxon>Portunidae</taxon>
        <taxon>Portuninae</taxon>
        <taxon>Portunus</taxon>
    </lineage>
</organism>
<comment type="caution">
    <text evidence="2">The sequence shown here is derived from an EMBL/GenBank/DDBJ whole genome shotgun (WGS) entry which is preliminary data.</text>
</comment>
<dbReference type="EMBL" id="VSRR010131372">
    <property type="protein sequence ID" value="MPD02429.1"/>
    <property type="molecule type" value="Genomic_DNA"/>
</dbReference>
<gene>
    <name evidence="2" type="ORF">E2C01_098012</name>
</gene>
<sequence length="70" mass="7602">MLHQGGQWRRRAVDTGQGVTDGRSYEGRAGEVKATQATIMNKGRKLLNVTINVGSFPAPRDAHARPHCSS</sequence>
<dbReference type="Proteomes" id="UP000324222">
    <property type="component" value="Unassembled WGS sequence"/>
</dbReference>
<feature type="region of interest" description="Disordered" evidence="1">
    <location>
        <begin position="1"/>
        <end position="27"/>
    </location>
</feature>
<evidence type="ECO:0000313" key="3">
    <source>
        <dbReference type="Proteomes" id="UP000324222"/>
    </source>
</evidence>
<evidence type="ECO:0000256" key="1">
    <source>
        <dbReference type="SAM" id="MobiDB-lite"/>
    </source>
</evidence>
<evidence type="ECO:0000313" key="2">
    <source>
        <dbReference type="EMBL" id="MPD02429.1"/>
    </source>
</evidence>
<keyword evidence="3" id="KW-1185">Reference proteome</keyword>
<dbReference type="AlphaFoldDB" id="A0A5B7KBS5"/>
<protein>
    <submittedName>
        <fullName evidence="2">Uncharacterized protein</fullName>
    </submittedName>
</protein>